<dbReference type="Proteomes" id="UP000824469">
    <property type="component" value="Unassembled WGS sequence"/>
</dbReference>
<accession>A0AA38GEB5</accession>
<feature type="compositionally biased region" description="Basic and acidic residues" evidence="1">
    <location>
        <begin position="32"/>
        <end position="42"/>
    </location>
</feature>
<dbReference type="AlphaFoldDB" id="A0AA38GEB5"/>
<organism evidence="2 3">
    <name type="scientific">Taxus chinensis</name>
    <name type="common">Chinese yew</name>
    <name type="synonym">Taxus wallichiana var. chinensis</name>
    <dbReference type="NCBI Taxonomy" id="29808"/>
    <lineage>
        <taxon>Eukaryota</taxon>
        <taxon>Viridiplantae</taxon>
        <taxon>Streptophyta</taxon>
        <taxon>Embryophyta</taxon>
        <taxon>Tracheophyta</taxon>
        <taxon>Spermatophyta</taxon>
        <taxon>Pinopsida</taxon>
        <taxon>Pinidae</taxon>
        <taxon>Conifers II</taxon>
        <taxon>Cupressales</taxon>
        <taxon>Taxaceae</taxon>
        <taxon>Taxus</taxon>
    </lineage>
</organism>
<protein>
    <submittedName>
        <fullName evidence="2">Uncharacterized protein</fullName>
    </submittedName>
</protein>
<reference evidence="2 3" key="1">
    <citation type="journal article" date="2021" name="Nat. Plants">
        <title>The Taxus genome provides insights into paclitaxel biosynthesis.</title>
        <authorList>
            <person name="Xiong X."/>
            <person name="Gou J."/>
            <person name="Liao Q."/>
            <person name="Li Y."/>
            <person name="Zhou Q."/>
            <person name="Bi G."/>
            <person name="Li C."/>
            <person name="Du R."/>
            <person name="Wang X."/>
            <person name="Sun T."/>
            <person name="Guo L."/>
            <person name="Liang H."/>
            <person name="Lu P."/>
            <person name="Wu Y."/>
            <person name="Zhang Z."/>
            <person name="Ro D.K."/>
            <person name="Shang Y."/>
            <person name="Huang S."/>
            <person name="Yan J."/>
        </authorList>
    </citation>
    <scope>NUCLEOTIDE SEQUENCE [LARGE SCALE GENOMIC DNA]</scope>
    <source>
        <strain evidence="2">Ta-2019</strain>
    </source>
</reference>
<dbReference type="EMBL" id="JAHRHJ020000004">
    <property type="protein sequence ID" value="KAH9320140.1"/>
    <property type="molecule type" value="Genomic_DNA"/>
</dbReference>
<keyword evidence="3" id="KW-1185">Reference proteome</keyword>
<evidence type="ECO:0000313" key="2">
    <source>
        <dbReference type="EMBL" id="KAH9320140.1"/>
    </source>
</evidence>
<sequence>KCVKYTDLAGLDEKVTTGPGELGTFGTEVREVHDSAGSDEKVTTGPGELGTFGMRKREVRGF</sequence>
<feature type="non-terminal residue" evidence="2">
    <location>
        <position position="1"/>
    </location>
</feature>
<feature type="non-terminal residue" evidence="2">
    <location>
        <position position="62"/>
    </location>
</feature>
<evidence type="ECO:0000256" key="1">
    <source>
        <dbReference type="SAM" id="MobiDB-lite"/>
    </source>
</evidence>
<proteinExistence type="predicted"/>
<comment type="caution">
    <text evidence="2">The sequence shown here is derived from an EMBL/GenBank/DDBJ whole genome shotgun (WGS) entry which is preliminary data.</text>
</comment>
<feature type="region of interest" description="Disordered" evidence="1">
    <location>
        <begin position="32"/>
        <end position="52"/>
    </location>
</feature>
<name>A0AA38GEB5_TAXCH</name>
<evidence type="ECO:0000313" key="3">
    <source>
        <dbReference type="Proteomes" id="UP000824469"/>
    </source>
</evidence>
<gene>
    <name evidence="2" type="ORF">KI387_021909</name>
</gene>